<dbReference type="InterPro" id="IPR014001">
    <property type="entry name" value="Helicase_ATP-bd"/>
</dbReference>
<dbReference type="Pfam" id="PF13307">
    <property type="entry name" value="Helicase_C_2"/>
    <property type="match status" value="1"/>
</dbReference>
<dbReference type="SMART" id="SM00488">
    <property type="entry name" value="DEXDc2"/>
    <property type="match status" value="1"/>
</dbReference>
<keyword evidence="1" id="KW-0004">4Fe-4S</keyword>
<dbReference type="SMART" id="SM00487">
    <property type="entry name" value="DEXDc"/>
    <property type="match status" value="1"/>
</dbReference>
<dbReference type="Gene3D" id="3.40.50.300">
    <property type="entry name" value="P-loop containing nucleotide triphosphate hydrolases"/>
    <property type="match status" value="2"/>
</dbReference>
<keyword evidence="7" id="KW-0067">ATP-binding</keyword>
<comment type="similarity">
    <text evidence="13">Belongs to the helicase family. DinG subfamily.</text>
</comment>
<keyword evidence="4" id="KW-0227">DNA damage</keyword>
<evidence type="ECO:0000256" key="12">
    <source>
        <dbReference type="ARBA" id="ARBA00023235"/>
    </source>
</evidence>
<keyword evidence="8" id="KW-0408">Iron</keyword>
<dbReference type="GO" id="GO:0006281">
    <property type="term" value="P:DNA repair"/>
    <property type="evidence" value="ECO:0007669"/>
    <property type="project" value="UniProtKB-KW"/>
</dbReference>
<dbReference type="RefSeq" id="WP_123607499.1">
    <property type="nucleotide sequence ID" value="NZ_RJVG01000001.1"/>
</dbReference>
<evidence type="ECO:0000256" key="2">
    <source>
        <dbReference type="ARBA" id="ARBA00022723"/>
    </source>
</evidence>
<evidence type="ECO:0000313" key="16">
    <source>
        <dbReference type="Proteomes" id="UP000273083"/>
    </source>
</evidence>
<feature type="domain" description="Helicase ATP-binding" evidence="14">
    <location>
        <begin position="203"/>
        <end position="454"/>
    </location>
</feature>
<keyword evidence="16" id="KW-1185">Reference proteome</keyword>
<dbReference type="Pfam" id="PF06733">
    <property type="entry name" value="DEAD_2"/>
    <property type="match status" value="1"/>
</dbReference>
<dbReference type="GO" id="GO:0046872">
    <property type="term" value="F:metal ion binding"/>
    <property type="evidence" value="ECO:0007669"/>
    <property type="project" value="UniProtKB-KW"/>
</dbReference>
<dbReference type="InterPro" id="IPR042493">
    <property type="entry name" value="XPD_DNA_FeS"/>
</dbReference>
<dbReference type="SMART" id="SM00491">
    <property type="entry name" value="HELICc2"/>
    <property type="match status" value="1"/>
</dbReference>
<evidence type="ECO:0000256" key="8">
    <source>
        <dbReference type="ARBA" id="ARBA00023004"/>
    </source>
</evidence>
<proteinExistence type="inferred from homology"/>
<dbReference type="GO" id="GO:0051539">
    <property type="term" value="F:4 iron, 4 sulfur cluster binding"/>
    <property type="evidence" value="ECO:0007669"/>
    <property type="project" value="UniProtKB-KW"/>
</dbReference>
<dbReference type="InterPro" id="IPR006555">
    <property type="entry name" value="ATP-dep_Helicase_C"/>
</dbReference>
<dbReference type="Gene3D" id="1.10.275.40">
    <property type="match status" value="1"/>
</dbReference>
<keyword evidence="3" id="KW-0547">Nucleotide-binding</keyword>
<evidence type="ECO:0000256" key="5">
    <source>
        <dbReference type="ARBA" id="ARBA00022801"/>
    </source>
</evidence>
<keyword evidence="12" id="KW-0413">Isomerase</keyword>
<keyword evidence="11" id="KW-0234">DNA repair</keyword>
<evidence type="ECO:0000256" key="3">
    <source>
        <dbReference type="ARBA" id="ARBA00022741"/>
    </source>
</evidence>
<dbReference type="PANTHER" id="PTHR11472">
    <property type="entry name" value="DNA REPAIR DEAD HELICASE RAD3/XP-D SUBFAMILY MEMBER"/>
    <property type="match status" value="1"/>
</dbReference>
<dbReference type="GO" id="GO:0003678">
    <property type="term" value="F:DNA helicase activity"/>
    <property type="evidence" value="ECO:0007669"/>
    <property type="project" value="InterPro"/>
</dbReference>
<evidence type="ECO:0000256" key="7">
    <source>
        <dbReference type="ARBA" id="ARBA00022840"/>
    </source>
</evidence>
<evidence type="ECO:0000256" key="6">
    <source>
        <dbReference type="ARBA" id="ARBA00022806"/>
    </source>
</evidence>
<dbReference type="InterPro" id="IPR045028">
    <property type="entry name" value="DinG/Rad3-like"/>
</dbReference>
<comment type="caution">
    <text evidence="15">The sequence shown here is derived from an EMBL/GenBank/DDBJ whole genome shotgun (WGS) entry which is preliminary data.</text>
</comment>
<evidence type="ECO:0000259" key="14">
    <source>
        <dbReference type="PROSITE" id="PS51193"/>
    </source>
</evidence>
<protein>
    <submittedName>
        <fullName evidence="15">Rad3-related DNA helicase</fullName>
    </submittedName>
</protein>
<dbReference type="InterPro" id="IPR006554">
    <property type="entry name" value="Helicase-like_DEXD_c2"/>
</dbReference>
<dbReference type="GO" id="GO:0003677">
    <property type="term" value="F:DNA binding"/>
    <property type="evidence" value="ECO:0007669"/>
    <property type="project" value="UniProtKB-KW"/>
</dbReference>
<keyword evidence="2" id="KW-0479">Metal-binding</keyword>
<dbReference type="Gene3D" id="3.90.320.10">
    <property type="match status" value="1"/>
</dbReference>
<name>A0A3N1XXR8_9FIRM</name>
<evidence type="ECO:0000256" key="9">
    <source>
        <dbReference type="ARBA" id="ARBA00023014"/>
    </source>
</evidence>
<dbReference type="GO" id="GO:0005524">
    <property type="term" value="F:ATP binding"/>
    <property type="evidence" value="ECO:0007669"/>
    <property type="project" value="UniProtKB-KW"/>
</dbReference>
<dbReference type="OrthoDB" id="9765586at2"/>
<keyword evidence="10" id="KW-0238">DNA-binding</keyword>
<organism evidence="15 16">
    <name type="scientific">Mobilisporobacter senegalensis</name>
    <dbReference type="NCBI Taxonomy" id="1329262"/>
    <lineage>
        <taxon>Bacteria</taxon>
        <taxon>Bacillati</taxon>
        <taxon>Bacillota</taxon>
        <taxon>Clostridia</taxon>
        <taxon>Lachnospirales</taxon>
        <taxon>Lachnospiraceae</taxon>
        <taxon>Mobilisporobacter</taxon>
    </lineage>
</organism>
<gene>
    <name evidence="15" type="ORF">EDD66_1016</name>
</gene>
<evidence type="ECO:0000256" key="10">
    <source>
        <dbReference type="ARBA" id="ARBA00023125"/>
    </source>
</evidence>
<dbReference type="Proteomes" id="UP000273083">
    <property type="component" value="Unassembled WGS sequence"/>
</dbReference>
<dbReference type="InterPro" id="IPR014013">
    <property type="entry name" value="Helic_SF1/SF2_ATP-bd_DinG/Rad3"/>
</dbReference>
<dbReference type="GO" id="GO:0016818">
    <property type="term" value="F:hydrolase activity, acting on acid anhydrides, in phosphorus-containing anhydrides"/>
    <property type="evidence" value="ECO:0007669"/>
    <property type="project" value="InterPro"/>
</dbReference>
<dbReference type="PANTHER" id="PTHR11472:SF34">
    <property type="entry name" value="REGULATOR OF TELOMERE ELONGATION HELICASE 1"/>
    <property type="match status" value="1"/>
</dbReference>
<evidence type="ECO:0000256" key="1">
    <source>
        <dbReference type="ARBA" id="ARBA00022485"/>
    </source>
</evidence>
<dbReference type="EMBL" id="RJVG01000001">
    <property type="protein sequence ID" value="ROR31390.1"/>
    <property type="molecule type" value="Genomic_DNA"/>
</dbReference>
<evidence type="ECO:0000256" key="11">
    <source>
        <dbReference type="ARBA" id="ARBA00023204"/>
    </source>
</evidence>
<keyword evidence="6 15" id="KW-0347">Helicase</keyword>
<evidence type="ECO:0000313" key="15">
    <source>
        <dbReference type="EMBL" id="ROR31390.1"/>
    </source>
</evidence>
<dbReference type="InterPro" id="IPR010614">
    <property type="entry name" value="RAD3-like_helicase_DEAD"/>
</dbReference>
<keyword evidence="9" id="KW-0411">Iron-sulfur</keyword>
<dbReference type="InterPro" id="IPR027417">
    <property type="entry name" value="P-loop_NTPase"/>
</dbReference>
<dbReference type="InterPro" id="IPR011604">
    <property type="entry name" value="PDDEXK-like_dom_sf"/>
</dbReference>
<reference evidence="15 16" key="1">
    <citation type="submission" date="2018-11" db="EMBL/GenBank/DDBJ databases">
        <title>Genomic Encyclopedia of Type Strains, Phase IV (KMG-IV): sequencing the most valuable type-strain genomes for metagenomic binning, comparative biology and taxonomic classification.</title>
        <authorList>
            <person name="Goeker M."/>
        </authorList>
    </citation>
    <scope>NUCLEOTIDE SEQUENCE [LARGE SCALE GENOMIC DNA]</scope>
    <source>
        <strain evidence="15 16">DSM 26537</strain>
    </source>
</reference>
<accession>A0A3N1XXR8</accession>
<evidence type="ECO:0000256" key="4">
    <source>
        <dbReference type="ARBA" id="ARBA00022763"/>
    </source>
</evidence>
<dbReference type="AlphaFoldDB" id="A0A3N1XXR8"/>
<keyword evidence="5" id="KW-0378">Hydrolase</keyword>
<sequence>MYRIKDNIIKISVRNLVEFILRSGDLDNRVAGGADTDAMREGSKIHRMLQKQMGSNYDAEVPLSIEVPLMQDGHEIMVQVEGRADGIIHCEETSFNTMDTELLKPGIVIDEIKGVYQELSFIKEPIRVHMAQAKCYAYIYSNQNDLDRIGVRMTYCNMDTKAVKYFEEEYDYIDLKKWFDELIQEFGKWVIWQYKWIQTRNETIRGLEFPFEYRSGQKQLVTDVYRTIIRNKKVYIEAPTGVGKTISTVFPAVKAMGEELTSKIFYLTAKTITRTVAEETYRILANHGLNMKVVTITAKDKICVLDKIDCNPVACEHAKGHYDRVNDAVYDLLTNEGDITRDLIVSYAAKYKVCPFEMSLDVTLWADSIICDYNYAFDPNVYLRRFFVNEKKNDYTFLIDEAHNLVDRAREMYSAQIFKDHILECKRIIKGKSHKLEKKLEICNKDLLKLKRECDDFEVVDNINEVVLHLLGLASEYDEFLQEFKAFDEREKVLQLYFDVRHFLNIFELLDEKYVIYNDYDETEGFRIRLQCMDPSTNLLRCLEKGRSAVFFSATLLPIDYYKYQLGGVKEDYAIYTPSPFDTRNRLIMIAKDVSTKYTRRSEEEYQRILEYIFTFAKAKTGNYLAFFPSYQMMNQVFSLLEGQMEEKENGEFVINDKENMETSLEIVIQRSNMTELQKEEFLDSFTVNPSVIRMGFCVMGGIFSEGIDLKQDRLIGAVIVGTGLPMVCNERELFRNYFEERTSKGFEYAYLYNGMNKVLQSAGRVIRTMDDKGAILLLDDRFLNKQYQSLFPREWYPNTTVDRFSMEDILKEFWVQEELEDNYV</sequence>
<dbReference type="Gene3D" id="1.10.30.20">
    <property type="entry name" value="Bacterial XPD DNA helicase, FeS cluster domain"/>
    <property type="match status" value="1"/>
</dbReference>
<dbReference type="PROSITE" id="PS51193">
    <property type="entry name" value="HELICASE_ATP_BIND_2"/>
    <property type="match status" value="1"/>
</dbReference>
<evidence type="ECO:0000256" key="13">
    <source>
        <dbReference type="ARBA" id="ARBA00038058"/>
    </source>
</evidence>
<dbReference type="SUPFAM" id="SSF52540">
    <property type="entry name" value="P-loop containing nucleoside triphosphate hydrolases"/>
    <property type="match status" value="1"/>
</dbReference>